<proteinExistence type="predicted"/>
<protein>
    <submittedName>
        <fullName evidence="2">Uncharacterized protein</fullName>
    </submittedName>
</protein>
<organism evidence="2 3">
    <name type="scientific">Puccinia coronata f. sp. avenae</name>
    <dbReference type="NCBI Taxonomy" id="200324"/>
    <lineage>
        <taxon>Eukaryota</taxon>
        <taxon>Fungi</taxon>
        <taxon>Dikarya</taxon>
        <taxon>Basidiomycota</taxon>
        <taxon>Pucciniomycotina</taxon>
        <taxon>Pucciniomycetes</taxon>
        <taxon>Pucciniales</taxon>
        <taxon>Pucciniaceae</taxon>
        <taxon>Puccinia</taxon>
    </lineage>
</organism>
<gene>
    <name evidence="2" type="ORF">PCASD_18219</name>
</gene>
<comment type="caution">
    <text evidence="2">The sequence shown here is derived from an EMBL/GenBank/DDBJ whole genome shotgun (WGS) entry which is preliminary data.</text>
</comment>
<reference evidence="2 3" key="1">
    <citation type="submission" date="2017-11" db="EMBL/GenBank/DDBJ databases">
        <title>De novo assembly and phasing of dikaryotic genomes from two isolates of Puccinia coronata f. sp. avenae, the causal agent of oat crown rust.</title>
        <authorList>
            <person name="Miller M.E."/>
            <person name="Zhang Y."/>
            <person name="Omidvar V."/>
            <person name="Sperschneider J."/>
            <person name="Schwessinger B."/>
            <person name="Raley C."/>
            <person name="Palmer J.M."/>
            <person name="Garnica D."/>
            <person name="Upadhyaya N."/>
            <person name="Rathjen J."/>
            <person name="Taylor J.M."/>
            <person name="Park R.F."/>
            <person name="Dodds P.N."/>
            <person name="Hirsch C.D."/>
            <person name="Kianian S.F."/>
            <person name="Figueroa M."/>
        </authorList>
    </citation>
    <scope>NUCLEOTIDE SEQUENCE [LARGE SCALE GENOMIC DNA]</scope>
    <source>
        <strain evidence="2">12SD80</strain>
    </source>
</reference>
<feature type="region of interest" description="Disordered" evidence="1">
    <location>
        <begin position="37"/>
        <end position="111"/>
    </location>
</feature>
<feature type="compositionally biased region" description="Low complexity" evidence="1">
    <location>
        <begin position="54"/>
        <end position="64"/>
    </location>
</feature>
<dbReference type="AlphaFoldDB" id="A0A2N5SIK4"/>
<evidence type="ECO:0000313" key="2">
    <source>
        <dbReference type="EMBL" id="PLW13059.1"/>
    </source>
</evidence>
<dbReference type="EMBL" id="PGCI01000864">
    <property type="protein sequence ID" value="PLW13059.1"/>
    <property type="molecule type" value="Genomic_DNA"/>
</dbReference>
<name>A0A2N5SIK4_9BASI</name>
<accession>A0A2N5SIK4</accession>
<evidence type="ECO:0000313" key="3">
    <source>
        <dbReference type="Proteomes" id="UP000235392"/>
    </source>
</evidence>
<feature type="compositionally biased region" description="Polar residues" evidence="1">
    <location>
        <begin position="82"/>
        <end position="106"/>
    </location>
</feature>
<sequence length="151" mass="16275">MSTRQNPNSTNVPFVNNPESILCAANAARQRAAAAASRAALQASVRQGQLKNRPAAPTTPTTTPSKFQPMATHDASGIPARATSSSAPESTQSDQKWRATSQQHEQPTPDADFLRMILESQHNGILLAQQERAATAEHMTRMEEASAERIT</sequence>
<evidence type="ECO:0000256" key="1">
    <source>
        <dbReference type="SAM" id="MobiDB-lite"/>
    </source>
</evidence>
<dbReference type="Proteomes" id="UP000235392">
    <property type="component" value="Unassembled WGS sequence"/>
</dbReference>